<dbReference type="Proteomes" id="UP000198790">
    <property type="component" value="Unassembled WGS sequence"/>
</dbReference>
<protein>
    <recommendedName>
        <fullName evidence="3">6-bladed beta-propeller protein</fullName>
    </recommendedName>
</protein>
<dbReference type="PROSITE" id="PS51257">
    <property type="entry name" value="PROKAR_LIPOPROTEIN"/>
    <property type="match status" value="1"/>
</dbReference>
<keyword evidence="2" id="KW-1185">Reference proteome</keyword>
<dbReference type="STRING" id="237018.SAMN04489723_10189"/>
<dbReference type="AlphaFoldDB" id="A0A1I0VA82"/>
<reference evidence="1 2" key="1">
    <citation type="submission" date="2016-10" db="EMBL/GenBank/DDBJ databases">
        <authorList>
            <person name="de Groot N.N."/>
        </authorList>
    </citation>
    <scope>NUCLEOTIDE SEQUENCE [LARGE SCALE GENOMIC DNA]</scope>
    <source>
        <strain evidence="1 2">DSM 23399</strain>
    </source>
</reference>
<dbReference type="RefSeq" id="WP_092894204.1">
    <property type="nucleotide sequence ID" value="NZ_FOKK01000001.1"/>
</dbReference>
<accession>A0A1I0VA82</accession>
<proteinExistence type="predicted"/>
<name>A0A1I0VA82_9BACT</name>
<evidence type="ECO:0008006" key="3">
    <source>
        <dbReference type="Google" id="ProtNLM"/>
    </source>
</evidence>
<organism evidence="1 2">
    <name type="scientific">Algoriphagus aquimarinus</name>
    <dbReference type="NCBI Taxonomy" id="237018"/>
    <lineage>
        <taxon>Bacteria</taxon>
        <taxon>Pseudomonadati</taxon>
        <taxon>Bacteroidota</taxon>
        <taxon>Cytophagia</taxon>
        <taxon>Cytophagales</taxon>
        <taxon>Cyclobacteriaceae</taxon>
        <taxon>Algoriphagus</taxon>
    </lineage>
</organism>
<dbReference type="EMBL" id="FOKK01000001">
    <property type="protein sequence ID" value="SFA73142.1"/>
    <property type="molecule type" value="Genomic_DNA"/>
</dbReference>
<dbReference type="OrthoDB" id="821905at2"/>
<gene>
    <name evidence="1" type="ORF">SAMN04489723_10189</name>
</gene>
<sequence length="379" mass="43411">MKRIKILYLPFILIVLGCNHEAKEELSLNLSEVNSVDNWLLENSSDIEIIPLEYNGFESLVLSIRDVVTIGSDFFVIDSDISNMKSIKKFDGTGKFRGSIESIEFEYRNYNIESVSEFTGDKLLVLDKFNNCFVLKNDLSVEKMYELPFKAAEVAYFENNIYFHSNKRGINNQADSLLFDFIVYNVNFELVSKFDAFSIPEYSQNVRLAMDHTFTTSDKLLFASLTGDTIYNVSPIGKANYLKVSFKNPTFRFSDYPDVALNSLLPILQSDFSWGLSNLISFNDYVLFNYYDKDKIKCAAINVANNNVAIVDPIKLKNSSDVLPWPRVVSGGFLLGWYSEESLSWFANINSMDKNSVIFRSKEFVDKNSNPVLIRYKLK</sequence>
<evidence type="ECO:0000313" key="2">
    <source>
        <dbReference type="Proteomes" id="UP000198790"/>
    </source>
</evidence>
<evidence type="ECO:0000313" key="1">
    <source>
        <dbReference type="EMBL" id="SFA73142.1"/>
    </source>
</evidence>